<protein>
    <submittedName>
        <fullName evidence="2">Zinc-type alcohol dehydrogenase-like protein</fullName>
    </submittedName>
</protein>
<reference evidence="2 3" key="1">
    <citation type="submission" date="2017-08" db="EMBL/GenBank/DDBJ databases">
        <title>Harnessing the power of phylogenomics to disentangle the directionality and signatures of interkingdom host jumping in the parasitic fungal genus Tolypocladium.</title>
        <authorList>
            <person name="Quandt C.A."/>
            <person name="Patterson W."/>
            <person name="Spatafora J.W."/>
        </authorList>
    </citation>
    <scope>NUCLEOTIDE SEQUENCE [LARGE SCALE GENOMIC DNA]</scope>
    <source>
        <strain evidence="2 3">CBS 113982</strain>
    </source>
</reference>
<dbReference type="InterPro" id="IPR020843">
    <property type="entry name" value="ER"/>
</dbReference>
<dbReference type="Gene3D" id="3.40.50.720">
    <property type="entry name" value="NAD(P)-binding Rossmann-like Domain"/>
    <property type="match status" value="1"/>
</dbReference>
<sequence>MAKHMRAWQCVRHGNIASGLKLNDKASRPSAQSLKANEILIKVVSATLNPADYKLPEMGIMARGIVSFPKTIGMDLGGQVAAVGKGVTDVKIGDSVLSRLDPLKAPGSLSEYVVAPREGYAPVSKDTDLDWAAGVGTGGLTAYQSIKPYVKPGDKIFINGGSGGTGTFGIQIGKLLGCHVTVSCSTAKAALCKDLGADQVIDYKTTDVLEALSKEGPVYNLFIDNIGTSFRRLHASSSAFLAPEAPFVLIGGGMTLTTVVQVSSVLLLPRMLGGGKNKFMMHATRSSREDLSQLAQWLVEGKLRTAVESTYEFADVLKAYEHLKKGSAAGKVVVHVAPKT</sequence>
<dbReference type="STRING" id="45235.A0A2K3Q685"/>
<organism evidence="2 3">
    <name type="scientific">Tolypocladium capitatum</name>
    <dbReference type="NCBI Taxonomy" id="45235"/>
    <lineage>
        <taxon>Eukaryota</taxon>
        <taxon>Fungi</taxon>
        <taxon>Dikarya</taxon>
        <taxon>Ascomycota</taxon>
        <taxon>Pezizomycotina</taxon>
        <taxon>Sordariomycetes</taxon>
        <taxon>Hypocreomycetidae</taxon>
        <taxon>Hypocreales</taxon>
        <taxon>Ophiocordycipitaceae</taxon>
        <taxon>Tolypocladium</taxon>
    </lineage>
</organism>
<dbReference type="SUPFAM" id="SSF51735">
    <property type="entry name" value="NAD(P)-binding Rossmann-fold domains"/>
    <property type="match status" value="1"/>
</dbReference>
<accession>A0A2K3Q685</accession>
<dbReference type="InterPro" id="IPR013154">
    <property type="entry name" value="ADH-like_N"/>
</dbReference>
<dbReference type="SMART" id="SM00829">
    <property type="entry name" value="PKS_ER"/>
    <property type="match status" value="1"/>
</dbReference>
<dbReference type="InterPro" id="IPR011032">
    <property type="entry name" value="GroES-like_sf"/>
</dbReference>
<gene>
    <name evidence="2" type="ORF">TCAP_06960</name>
</gene>
<dbReference type="PANTHER" id="PTHR44013">
    <property type="entry name" value="ZINC-TYPE ALCOHOL DEHYDROGENASE-LIKE PROTEIN C16A3.02C"/>
    <property type="match status" value="1"/>
</dbReference>
<dbReference type="AlphaFoldDB" id="A0A2K3Q685"/>
<dbReference type="Proteomes" id="UP000236621">
    <property type="component" value="Unassembled WGS sequence"/>
</dbReference>
<name>A0A2K3Q685_9HYPO</name>
<evidence type="ECO:0000313" key="2">
    <source>
        <dbReference type="EMBL" id="PNY23090.1"/>
    </source>
</evidence>
<evidence type="ECO:0000259" key="1">
    <source>
        <dbReference type="SMART" id="SM00829"/>
    </source>
</evidence>
<dbReference type="Pfam" id="PF08240">
    <property type="entry name" value="ADH_N"/>
    <property type="match status" value="1"/>
</dbReference>
<dbReference type="GO" id="GO:0016491">
    <property type="term" value="F:oxidoreductase activity"/>
    <property type="evidence" value="ECO:0007669"/>
    <property type="project" value="InterPro"/>
</dbReference>
<proteinExistence type="predicted"/>
<dbReference type="Gene3D" id="3.90.180.10">
    <property type="entry name" value="Medium-chain alcohol dehydrogenases, catalytic domain"/>
    <property type="match status" value="1"/>
</dbReference>
<dbReference type="PANTHER" id="PTHR44013:SF1">
    <property type="entry name" value="ZINC-TYPE ALCOHOL DEHYDROGENASE-LIKE PROTEIN C16A3.02C"/>
    <property type="match status" value="1"/>
</dbReference>
<dbReference type="Pfam" id="PF13602">
    <property type="entry name" value="ADH_zinc_N_2"/>
    <property type="match status" value="1"/>
</dbReference>
<evidence type="ECO:0000313" key="3">
    <source>
        <dbReference type="Proteomes" id="UP000236621"/>
    </source>
</evidence>
<dbReference type="InterPro" id="IPR036291">
    <property type="entry name" value="NAD(P)-bd_dom_sf"/>
</dbReference>
<dbReference type="OrthoDB" id="201656at2759"/>
<feature type="domain" description="Enoyl reductase (ER)" evidence="1">
    <location>
        <begin position="15"/>
        <end position="334"/>
    </location>
</feature>
<keyword evidence="3" id="KW-1185">Reference proteome</keyword>
<dbReference type="CDD" id="cd08267">
    <property type="entry name" value="MDR1"/>
    <property type="match status" value="1"/>
</dbReference>
<comment type="caution">
    <text evidence="2">The sequence shown here is derived from an EMBL/GenBank/DDBJ whole genome shotgun (WGS) entry which is preliminary data.</text>
</comment>
<dbReference type="EMBL" id="NRSZ01001151">
    <property type="protein sequence ID" value="PNY23090.1"/>
    <property type="molecule type" value="Genomic_DNA"/>
</dbReference>
<dbReference type="SUPFAM" id="SSF50129">
    <property type="entry name" value="GroES-like"/>
    <property type="match status" value="1"/>
</dbReference>
<dbReference type="InterPro" id="IPR052733">
    <property type="entry name" value="Chloroplast_QOR"/>
</dbReference>